<dbReference type="InterPro" id="IPR028344">
    <property type="entry name" value="ParE1/4"/>
</dbReference>
<dbReference type="InterPro" id="IPR051803">
    <property type="entry name" value="TA_system_RelE-like_toxin"/>
</dbReference>
<dbReference type="PIRSF" id="PIRSF029218">
    <property type="entry name" value="ParE"/>
    <property type="match status" value="1"/>
</dbReference>
<proteinExistence type="inferred from homology"/>
<sequence>MLELLVRPRARRDLKEIWRYTVEQWGAAQADQYLYDLDREIQGLLKFPELGTPYDPIRAGYRRLQVKRHLVFYRRDGQHLEIVRVLHDAMDVKSHL</sequence>
<dbReference type="InterPro" id="IPR035093">
    <property type="entry name" value="RelE/ParE_toxin_dom_sf"/>
</dbReference>
<comment type="caution">
    <text evidence="4">The sequence shown here is derived from an EMBL/GenBank/DDBJ whole genome shotgun (WGS) entry which is preliminary data.</text>
</comment>
<dbReference type="STRING" id="1454003.AW10_02065"/>
<organism evidence="4 5">
    <name type="scientific">Candidatus Accumulibacter appositus</name>
    <dbReference type="NCBI Taxonomy" id="1454003"/>
    <lineage>
        <taxon>Bacteria</taxon>
        <taxon>Pseudomonadati</taxon>
        <taxon>Pseudomonadota</taxon>
        <taxon>Betaproteobacteria</taxon>
        <taxon>Candidatus Accumulibacter</taxon>
    </lineage>
</organism>
<keyword evidence="2" id="KW-1277">Toxin-antitoxin system</keyword>
<reference evidence="4 5" key="1">
    <citation type="submission" date="2014-02" db="EMBL/GenBank/DDBJ databases">
        <title>Expanding our view of genomic diversity in Candidatus Accumulibacter clades.</title>
        <authorList>
            <person name="Skennerton C.T."/>
            <person name="Barr J.J."/>
            <person name="Slater F.R."/>
            <person name="Bond P.L."/>
            <person name="Tyson G.W."/>
        </authorList>
    </citation>
    <scope>NUCLEOTIDE SEQUENCE [LARGE SCALE GENOMIC DNA]</scope>
    <source>
        <strain evidence="5">BA-92</strain>
    </source>
</reference>
<evidence type="ECO:0000313" key="4">
    <source>
        <dbReference type="EMBL" id="EXI80007.1"/>
    </source>
</evidence>
<name>A0A011PSP6_9PROT</name>
<evidence type="ECO:0000256" key="2">
    <source>
        <dbReference type="ARBA" id="ARBA00022649"/>
    </source>
</evidence>
<comment type="similarity">
    <text evidence="1 3">Belongs to the RelE toxin family.</text>
</comment>
<dbReference type="PANTHER" id="PTHR33755:SF9">
    <property type="entry name" value="TOXIN PARE1"/>
    <property type="match status" value="1"/>
</dbReference>
<evidence type="ECO:0000256" key="3">
    <source>
        <dbReference type="PIRNR" id="PIRNR029218"/>
    </source>
</evidence>
<gene>
    <name evidence="4" type="primary">parE1_2</name>
    <name evidence="4" type="ORF">AW10_02065</name>
</gene>
<accession>A0A011PSP6</accession>
<evidence type="ECO:0000313" key="5">
    <source>
        <dbReference type="Proteomes" id="UP000021816"/>
    </source>
</evidence>
<dbReference type="PANTHER" id="PTHR33755">
    <property type="entry name" value="TOXIN PARE1-RELATED"/>
    <property type="match status" value="1"/>
</dbReference>
<dbReference type="InterPro" id="IPR007712">
    <property type="entry name" value="RelE/ParE_toxin"/>
</dbReference>
<dbReference type="Gene3D" id="3.30.2310.20">
    <property type="entry name" value="RelE-like"/>
    <property type="match status" value="1"/>
</dbReference>
<dbReference type="Proteomes" id="UP000021816">
    <property type="component" value="Unassembled WGS sequence"/>
</dbReference>
<dbReference type="EMBL" id="JEMX01000043">
    <property type="protein sequence ID" value="EXI80007.1"/>
    <property type="molecule type" value="Genomic_DNA"/>
</dbReference>
<protein>
    <recommendedName>
        <fullName evidence="3">Toxin</fullName>
    </recommendedName>
</protein>
<dbReference type="PATRIC" id="fig|1454003.3.peg.2110"/>
<dbReference type="AlphaFoldDB" id="A0A011PSP6"/>
<evidence type="ECO:0000256" key="1">
    <source>
        <dbReference type="ARBA" id="ARBA00006226"/>
    </source>
</evidence>
<dbReference type="Pfam" id="PF05016">
    <property type="entry name" value="ParE_toxin"/>
    <property type="match status" value="1"/>
</dbReference>